<comment type="caution">
    <text evidence="3">The sequence shown here is derived from an EMBL/GenBank/DDBJ whole genome shotgun (WGS) entry which is preliminary data.</text>
</comment>
<feature type="domain" description="KilA-N DNA-binding" evidence="1">
    <location>
        <begin position="27"/>
        <end position="106"/>
    </location>
</feature>
<sequence length="255" mass="29597">MNCKIVDTSKIVEEMSNLIKINNKNLQIKELEDQRVVTFKDIDILHERVQGTAGRNFSENKKHFIEGVDYFHLSYEELRSTNFVERPNPKGLILITESGYLMLVKSLTDDLAWKVQRELVNKYFKIKEDPYKSLSKELKAVLILDEKTQEIEEKVNDLESNMPLFNIECKELQALVRKVGTKVLGGYRTPAYKDNSLRGKVYADIQGQLKRQFGVNRYEAIKRMQLETAKEILGNYAVPIYLENQIINANNQVSF</sequence>
<protein>
    <submittedName>
        <fullName evidence="3">ORF6C domain-containing protein</fullName>
    </submittedName>
</protein>
<gene>
    <name evidence="3" type="ORF">P9J83_17810</name>
</gene>
<dbReference type="RefSeq" id="WP_310944615.1">
    <property type="nucleotide sequence ID" value="NZ_JARUIS010000043.1"/>
</dbReference>
<accession>A0AAE4FN70</accession>
<dbReference type="InterPro" id="IPR018878">
    <property type="entry name" value="ORF6C_dom"/>
</dbReference>
<dbReference type="Proteomes" id="UP001182303">
    <property type="component" value="Unassembled WGS sequence"/>
</dbReference>
<dbReference type="Pfam" id="PF10543">
    <property type="entry name" value="ORF6N"/>
    <property type="match status" value="1"/>
</dbReference>
<feature type="domain" description="ORF6C" evidence="2">
    <location>
        <begin position="137"/>
        <end position="246"/>
    </location>
</feature>
<reference evidence="3" key="1">
    <citation type="submission" date="2023-04" db="EMBL/GenBank/DDBJ databases">
        <title>Assessment of the microbiological origin of a defect in Grana Padano cheese.</title>
        <authorList>
            <person name="Zago M."/>
            <person name="Rossetti L."/>
            <person name="Bonvini B."/>
            <person name="Carminati D."/>
            <person name="Giraffa G."/>
        </authorList>
    </citation>
    <scope>NUCLEOTIDE SEQUENCE</scope>
    <source>
        <strain evidence="3">4990</strain>
    </source>
</reference>
<evidence type="ECO:0000259" key="1">
    <source>
        <dbReference type="Pfam" id="PF10543"/>
    </source>
</evidence>
<dbReference type="AlphaFoldDB" id="A0AAE4FN70"/>
<evidence type="ECO:0000259" key="2">
    <source>
        <dbReference type="Pfam" id="PF10552"/>
    </source>
</evidence>
<name>A0AAE4FN70_CLOSG</name>
<dbReference type="InterPro" id="IPR018873">
    <property type="entry name" value="KilA-N_DNA-bd_domain"/>
</dbReference>
<organism evidence="3 4">
    <name type="scientific">Clostridium sporogenes</name>
    <dbReference type="NCBI Taxonomy" id="1509"/>
    <lineage>
        <taxon>Bacteria</taxon>
        <taxon>Bacillati</taxon>
        <taxon>Bacillota</taxon>
        <taxon>Clostridia</taxon>
        <taxon>Eubacteriales</taxon>
        <taxon>Clostridiaceae</taxon>
        <taxon>Clostridium</taxon>
    </lineage>
</organism>
<evidence type="ECO:0000313" key="4">
    <source>
        <dbReference type="Proteomes" id="UP001182303"/>
    </source>
</evidence>
<dbReference type="Pfam" id="PF10552">
    <property type="entry name" value="ORF6C"/>
    <property type="match status" value="1"/>
</dbReference>
<proteinExistence type="predicted"/>
<evidence type="ECO:0000313" key="3">
    <source>
        <dbReference type="EMBL" id="MDS1005325.1"/>
    </source>
</evidence>
<dbReference type="EMBL" id="JARUIS010000043">
    <property type="protein sequence ID" value="MDS1005325.1"/>
    <property type="molecule type" value="Genomic_DNA"/>
</dbReference>